<dbReference type="InterPro" id="IPR008599">
    <property type="entry name" value="Diacid_rec"/>
</dbReference>
<dbReference type="EMBL" id="BQKM01000002">
    <property type="protein sequence ID" value="GJN51338.1"/>
    <property type="molecule type" value="Genomic_DNA"/>
</dbReference>
<dbReference type="PANTHER" id="PTHR33744">
    <property type="entry name" value="CARBOHYDRATE DIACID REGULATOR"/>
    <property type="match status" value="1"/>
</dbReference>
<organism evidence="5 7">
    <name type="scientific">Pseudomonas tohonis</name>
    <dbReference type="NCBI Taxonomy" id="2725477"/>
    <lineage>
        <taxon>Bacteria</taxon>
        <taxon>Pseudomonadati</taxon>
        <taxon>Pseudomonadota</taxon>
        <taxon>Gammaproteobacteria</taxon>
        <taxon>Pseudomonadales</taxon>
        <taxon>Pseudomonadaceae</taxon>
        <taxon>Pseudomonas</taxon>
    </lineage>
</organism>
<dbReference type="EMBL" id="AP023189">
    <property type="protein sequence ID" value="BCG23294.1"/>
    <property type="molecule type" value="Genomic_DNA"/>
</dbReference>
<evidence type="ECO:0000313" key="6">
    <source>
        <dbReference type="EMBL" id="GJN51338.1"/>
    </source>
</evidence>
<evidence type="ECO:0008006" key="9">
    <source>
        <dbReference type="Google" id="ProtNLM"/>
    </source>
</evidence>
<dbReference type="Pfam" id="PF17853">
    <property type="entry name" value="GGDEF_2"/>
    <property type="match status" value="1"/>
</dbReference>
<dbReference type="InterPro" id="IPR051448">
    <property type="entry name" value="CdaR-like_regulators"/>
</dbReference>
<evidence type="ECO:0000256" key="1">
    <source>
        <dbReference type="ARBA" id="ARBA00006754"/>
    </source>
</evidence>
<evidence type="ECO:0000259" key="2">
    <source>
        <dbReference type="Pfam" id="PF05651"/>
    </source>
</evidence>
<sequence length="384" mass="43146">MLELDSTLAQHIVDRAMAILPHNINVMDAQGMIIGSGDPLRIHTRHEGAQLVLANRRVVEIDEQAAACLRGVRPGVNLPLFHAERLIGVLGITGEPDTVRPYAELVRMAAEMLVEQRQLQAERHWQRHQLDAWLNQLADPRTDLVQLAAEAERIGLQLPWRQQVCVLELMEEGDPAERRARVLDGLARQGMLGAALSARELICCRPYSAERDDDTWLAQADERGWGIARLCISDPQAGIGDLREAALATRSLHAFARACRAQQRIFHLEEHRLSTLLFSQRSNWLLRRWLGPLQALVDADDDGVLCRTLQCWREHDGHGNACAQALGIHRNTLRYRLERIAELVGLERPRHDQLLLLGLGLDLLGWPKVDCANARMGGIEDAVR</sequence>
<dbReference type="AlphaFoldDB" id="A0A6J4E2T6"/>
<comment type="similarity">
    <text evidence="1">Belongs to the CdaR family.</text>
</comment>
<dbReference type="Pfam" id="PF13556">
    <property type="entry name" value="HTH_30"/>
    <property type="match status" value="1"/>
</dbReference>
<evidence type="ECO:0000259" key="3">
    <source>
        <dbReference type="Pfam" id="PF13556"/>
    </source>
</evidence>
<dbReference type="RefSeq" id="WP_173176320.1">
    <property type="nucleotide sequence ID" value="NZ_AP023189.1"/>
</dbReference>
<evidence type="ECO:0000313" key="8">
    <source>
        <dbReference type="Proteomes" id="UP001054892"/>
    </source>
</evidence>
<dbReference type="InterPro" id="IPR025736">
    <property type="entry name" value="PucR_C-HTH_dom"/>
</dbReference>
<proteinExistence type="inferred from homology"/>
<dbReference type="PANTHER" id="PTHR33744:SF15">
    <property type="entry name" value="CARBOHYDRATE DIACID REGULATOR"/>
    <property type="match status" value="1"/>
</dbReference>
<feature type="domain" description="CdaR GGDEF-like" evidence="4">
    <location>
        <begin position="144"/>
        <end position="246"/>
    </location>
</feature>
<dbReference type="InterPro" id="IPR041522">
    <property type="entry name" value="CdaR_GGDEF"/>
</dbReference>
<dbReference type="InterPro" id="IPR042070">
    <property type="entry name" value="PucR_C-HTH_sf"/>
</dbReference>
<name>A0A6J4E2T6_9PSED</name>
<dbReference type="KEGG" id="ptw:TUM18999_14850"/>
<evidence type="ECO:0000313" key="7">
    <source>
        <dbReference type="Proteomes" id="UP000509383"/>
    </source>
</evidence>
<dbReference type="Proteomes" id="UP001054892">
    <property type="component" value="Unassembled WGS sequence"/>
</dbReference>
<dbReference type="Pfam" id="PF05651">
    <property type="entry name" value="Diacid_rec"/>
    <property type="match status" value="1"/>
</dbReference>
<feature type="domain" description="Putative sugar diacid recognition" evidence="2">
    <location>
        <begin position="4"/>
        <end position="137"/>
    </location>
</feature>
<protein>
    <recommendedName>
        <fullName evidence="9">CdaR family transcriptional regulator</fullName>
    </recommendedName>
</protein>
<dbReference type="Proteomes" id="UP000509383">
    <property type="component" value="Chromosome"/>
</dbReference>
<evidence type="ECO:0000313" key="5">
    <source>
        <dbReference type="EMBL" id="BCG23294.1"/>
    </source>
</evidence>
<gene>
    <name evidence="5" type="ORF">TUM18999_14850</name>
    <name evidence="6" type="ORF">TUM20286_10900</name>
</gene>
<evidence type="ECO:0000259" key="4">
    <source>
        <dbReference type="Pfam" id="PF17853"/>
    </source>
</evidence>
<keyword evidence="8" id="KW-1185">Reference proteome</keyword>
<accession>A0A6J4E2T6</accession>
<dbReference type="Gene3D" id="1.10.10.2840">
    <property type="entry name" value="PucR C-terminal helix-turn-helix domain"/>
    <property type="match status" value="1"/>
</dbReference>
<feature type="domain" description="PucR C-terminal helix-turn-helix" evidence="3">
    <location>
        <begin position="305"/>
        <end position="361"/>
    </location>
</feature>
<reference evidence="5 7" key="1">
    <citation type="submission" date="2020-05" db="EMBL/GenBank/DDBJ databases">
        <title>Characterization of novel class B3 metallo-beta-lactamase from novel Pseudomonas species.</title>
        <authorList>
            <person name="Yamada K."/>
            <person name="Aoki K."/>
            <person name="Ishii Y."/>
        </authorList>
    </citation>
    <scope>NUCLEOTIDE SEQUENCE [LARGE SCALE GENOMIC DNA]</scope>
    <source>
        <strain evidence="5 7">TUM18999</strain>
        <strain evidence="6 8">TUM20286</strain>
    </source>
</reference>